<dbReference type="InterPro" id="IPR036390">
    <property type="entry name" value="WH_DNA-bd_sf"/>
</dbReference>
<dbReference type="Gene3D" id="1.20.120.530">
    <property type="entry name" value="GntR ligand-binding domain-like"/>
    <property type="match status" value="1"/>
</dbReference>
<evidence type="ECO:0000256" key="3">
    <source>
        <dbReference type="ARBA" id="ARBA00023163"/>
    </source>
</evidence>
<evidence type="ECO:0000256" key="2">
    <source>
        <dbReference type="ARBA" id="ARBA00023125"/>
    </source>
</evidence>
<name>A0A3P3XKD8_9SPIR</name>
<dbReference type="SUPFAM" id="SSF46785">
    <property type="entry name" value="Winged helix' DNA-binding domain"/>
    <property type="match status" value="1"/>
</dbReference>
<reference evidence="5" key="1">
    <citation type="submission" date="2017-02" db="EMBL/GenBank/DDBJ databases">
        <authorList>
            <person name="Regsiter A."/>
            <person name="William W."/>
        </authorList>
    </citation>
    <scope>NUCLEOTIDE SEQUENCE</scope>
    <source>
        <strain evidence="5">Bib</strain>
    </source>
</reference>
<keyword evidence="2" id="KW-0238">DNA-binding</keyword>
<proteinExistence type="predicted"/>
<dbReference type="InterPro" id="IPR036388">
    <property type="entry name" value="WH-like_DNA-bd_sf"/>
</dbReference>
<dbReference type="Gene3D" id="1.10.10.10">
    <property type="entry name" value="Winged helix-like DNA-binding domain superfamily/Winged helix DNA-binding domain"/>
    <property type="match status" value="1"/>
</dbReference>
<sequence length="234" mass="26061">MEKKRGELVQQLRKMIAEPGRFPDSKLPSERELAQSLGVSRNLLREAVITLEALGYLEVRERQGTFITAPAADDFVASLRFASLWPEEMLCQLMEMRLVIEVPIAGLAALRRSDEEVKAMRRCIADLEQASLRPDGGASEGAQWDSRLHMLIVNAARNPLLSRLYEGLAATMERYISMSRVILLAIDGWPAKIVAEHEALVEAIARQDPQGAEEAQRHHLGSALKALKALTKKN</sequence>
<dbReference type="SUPFAM" id="SSF48008">
    <property type="entry name" value="GntR ligand-binding domain-like"/>
    <property type="match status" value="1"/>
</dbReference>
<dbReference type="PANTHER" id="PTHR43537:SF5">
    <property type="entry name" value="UXU OPERON TRANSCRIPTIONAL REGULATOR"/>
    <property type="match status" value="1"/>
</dbReference>
<dbReference type="SMART" id="SM00895">
    <property type="entry name" value="FCD"/>
    <property type="match status" value="1"/>
</dbReference>
<dbReference type="CDD" id="cd07377">
    <property type="entry name" value="WHTH_GntR"/>
    <property type="match status" value="1"/>
</dbReference>
<dbReference type="PANTHER" id="PTHR43537">
    <property type="entry name" value="TRANSCRIPTIONAL REGULATOR, GNTR FAMILY"/>
    <property type="match status" value="1"/>
</dbReference>
<dbReference type="Pfam" id="PF07729">
    <property type="entry name" value="FCD"/>
    <property type="match status" value="1"/>
</dbReference>
<evidence type="ECO:0000256" key="1">
    <source>
        <dbReference type="ARBA" id="ARBA00023015"/>
    </source>
</evidence>
<dbReference type="Pfam" id="PF00392">
    <property type="entry name" value="GntR"/>
    <property type="match status" value="1"/>
</dbReference>
<dbReference type="EMBL" id="FWDM01000028">
    <property type="protein sequence ID" value="SLM14596.1"/>
    <property type="molecule type" value="Genomic_DNA"/>
</dbReference>
<dbReference type="InterPro" id="IPR008920">
    <property type="entry name" value="TF_FadR/GntR_C"/>
</dbReference>
<organism evidence="5">
    <name type="scientific">uncultured spirochete</name>
    <dbReference type="NCBI Taxonomy" id="156406"/>
    <lineage>
        <taxon>Bacteria</taxon>
        <taxon>Pseudomonadati</taxon>
        <taxon>Spirochaetota</taxon>
        <taxon>Spirochaetia</taxon>
        <taxon>Spirochaetales</taxon>
        <taxon>environmental samples</taxon>
    </lineage>
</organism>
<gene>
    <name evidence="5" type="ORF">SPIROBIBN47_340067</name>
</gene>
<keyword evidence="3" id="KW-0804">Transcription</keyword>
<keyword evidence="1" id="KW-0805">Transcription regulation</keyword>
<dbReference type="SMART" id="SM00345">
    <property type="entry name" value="HTH_GNTR"/>
    <property type="match status" value="1"/>
</dbReference>
<dbReference type="GO" id="GO:0003677">
    <property type="term" value="F:DNA binding"/>
    <property type="evidence" value="ECO:0007669"/>
    <property type="project" value="UniProtKB-KW"/>
</dbReference>
<evidence type="ECO:0000259" key="4">
    <source>
        <dbReference type="PROSITE" id="PS50949"/>
    </source>
</evidence>
<dbReference type="AlphaFoldDB" id="A0A3P3XKD8"/>
<dbReference type="PROSITE" id="PS50949">
    <property type="entry name" value="HTH_GNTR"/>
    <property type="match status" value="1"/>
</dbReference>
<evidence type="ECO:0000313" key="5">
    <source>
        <dbReference type="EMBL" id="SLM14596.1"/>
    </source>
</evidence>
<dbReference type="PRINTS" id="PR00035">
    <property type="entry name" value="HTHGNTR"/>
</dbReference>
<feature type="domain" description="HTH gntR-type" evidence="4">
    <location>
        <begin position="2"/>
        <end position="70"/>
    </location>
</feature>
<accession>A0A3P3XKD8</accession>
<dbReference type="InterPro" id="IPR011711">
    <property type="entry name" value="GntR_C"/>
</dbReference>
<dbReference type="InterPro" id="IPR000524">
    <property type="entry name" value="Tscrpt_reg_HTH_GntR"/>
</dbReference>
<dbReference type="GO" id="GO:0003700">
    <property type="term" value="F:DNA-binding transcription factor activity"/>
    <property type="evidence" value="ECO:0007669"/>
    <property type="project" value="InterPro"/>
</dbReference>
<protein>
    <submittedName>
        <fullName evidence="5">GntR domain protein</fullName>
    </submittedName>
</protein>